<dbReference type="GO" id="GO:0008270">
    <property type="term" value="F:zinc ion binding"/>
    <property type="evidence" value="ECO:0007669"/>
    <property type="project" value="UniProtKB-KW"/>
</dbReference>
<dbReference type="eggNOG" id="KOG1721">
    <property type="taxonomic scope" value="Eukaryota"/>
</dbReference>
<feature type="domain" description="C2H2-type" evidence="11">
    <location>
        <begin position="36"/>
        <end position="63"/>
    </location>
</feature>
<feature type="domain" description="Zn(2)-C6 fungal-type" evidence="10">
    <location>
        <begin position="76"/>
        <end position="106"/>
    </location>
</feature>
<dbReference type="EMBL" id="KE007229">
    <property type="protein sequence ID" value="EOR01779.1"/>
    <property type="molecule type" value="Genomic_DNA"/>
</dbReference>
<dbReference type="Gene3D" id="3.30.160.60">
    <property type="entry name" value="Classic Zinc Finger"/>
    <property type="match status" value="2"/>
</dbReference>
<name>R9AHV1_WALI9</name>
<dbReference type="SUPFAM" id="SSF57701">
    <property type="entry name" value="Zn2/Cys6 DNA-binding domain"/>
    <property type="match status" value="1"/>
</dbReference>
<dbReference type="PANTHER" id="PTHR47660:SF2">
    <property type="entry name" value="TRANSCRIPTION FACTOR WITH C2H2 AND ZN(2)-CYS(6) DNA BINDING DOMAIN (EUROFUNG)"/>
    <property type="match status" value="1"/>
</dbReference>
<evidence type="ECO:0000256" key="9">
    <source>
        <dbReference type="SAM" id="MobiDB-lite"/>
    </source>
</evidence>
<proteinExistence type="predicted"/>
<evidence type="ECO:0000256" key="1">
    <source>
        <dbReference type="ARBA" id="ARBA00022723"/>
    </source>
</evidence>
<dbReference type="OrthoDB" id="39175at2759"/>
<dbReference type="PROSITE" id="PS00463">
    <property type="entry name" value="ZN2_CY6_FUNGAL_1"/>
    <property type="match status" value="1"/>
</dbReference>
<dbReference type="RefSeq" id="XP_009267499.1">
    <property type="nucleotide sequence ID" value="XM_009269224.1"/>
</dbReference>
<sequence length="140" mass="16158">MSDTQQHQCDQCQKVFSRYEHLVRHINSAHTKERPHICTFCGRSFARSDVLTRHMTLHTRPSNPLTKDRRHRILRACTNCKSSKLKCDGLKPTCTRCSQRHKDCSFTDEMPKPEPIAPPSPPSTKRLRLPPISSWAPDLL</sequence>
<dbReference type="InterPro" id="IPR001138">
    <property type="entry name" value="Zn2Cys6_DnaBD"/>
</dbReference>
<keyword evidence="5" id="KW-0805">Transcription regulation</keyword>
<dbReference type="PROSITE" id="PS50048">
    <property type="entry name" value="ZN2_CY6_FUNGAL_2"/>
    <property type="match status" value="1"/>
</dbReference>
<evidence type="ECO:0000256" key="4">
    <source>
        <dbReference type="ARBA" id="ARBA00022833"/>
    </source>
</evidence>
<evidence type="ECO:0000259" key="10">
    <source>
        <dbReference type="PROSITE" id="PS50048"/>
    </source>
</evidence>
<accession>R9AHV1</accession>
<dbReference type="Proteomes" id="UP000014064">
    <property type="component" value="Unassembled WGS sequence"/>
</dbReference>
<dbReference type="Gene3D" id="4.10.240.10">
    <property type="entry name" value="Zn(2)-C6 fungal-type DNA-binding domain"/>
    <property type="match status" value="1"/>
</dbReference>
<keyword evidence="3 8" id="KW-0863">Zinc-finger</keyword>
<dbReference type="KEGG" id="wic:J056_004015"/>
<dbReference type="CDD" id="cd00067">
    <property type="entry name" value="GAL4"/>
    <property type="match status" value="1"/>
</dbReference>
<dbReference type="OMA" id="CAPTHAK"/>
<dbReference type="Pfam" id="PF00172">
    <property type="entry name" value="Zn_clus"/>
    <property type="match status" value="1"/>
</dbReference>
<feature type="domain" description="C2H2-type" evidence="11">
    <location>
        <begin position="7"/>
        <end position="35"/>
    </location>
</feature>
<evidence type="ECO:0000256" key="2">
    <source>
        <dbReference type="ARBA" id="ARBA00022737"/>
    </source>
</evidence>
<feature type="compositionally biased region" description="Pro residues" evidence="9">
    <location>
        <begin position="113"/>
        <end position="122"/>
    </location>
</feature>
<dbReference type="PROSITE" id="PS50157">
    <property type="entry name" value="ZINC_FINGER_C2H2_2"/>
    <property type="match status" value="2"/>
</dbReference>
<evidence type="ECO:0000256" key="3">
    <source>
        <dbReference type="ARBA" id="ARBA00022771"/>
    </source>
</evidence>
<dbReference type="GeneID" id="20376967"/>
<dbReference type="InterPro" id="IPR036864">
    <property type="entry name" value="Zn2-C6_fun-type_DNA-bd_sf"/>
</dbReference>
<protein>
    <submittedName>
        <fullName evidence="12">Regulatory protein MIG1</fullName>
    </submittedName>
</protein>
<keyword evidence="13" id="KW-1185">Reference proteome</keyword>
<reference evidence="13" key="1">
    <citation type="journal article" date="2013" name="BMC Genomics">
        <title>Genome and transcriptome sequencing of the halophilic fungus Wallemia ichthyophaga: haloadaptations present and absent.</title>
        <authorList>
            <person name="Zajc J."/>
            <person name="Liu Y."/>
            <person name="Dai W."/>
            <person name="Yang Z."/>
            <person name="Hu J."/>
            <person name="Gostincar C."/>
            <person name="Gunde-Cimerman N."/>
        </authorList>
    </citation>
    <scope>NUCLEOTIDE SEQUENCE [LARGE SCALE GENOMIC DNA]</scope>
    <source>
        <strain evidence="13">EXF-994 / CBS 113033</strain>
    </source>
</reference>
<evidence type="ECO:0000256" key="7">
    <source>
        <dbReference type="ARBA" id="ARBA00023242"/>
    </source>
</evidence>
<dbReference type="InterPro" id="IPR013087">
    <property type="entry name" value="Znf_C2H2_type"/>
</dbReference>
<organism evidence="12 13">
    <name type="scientific">Wallemia ichthyophaga (strain EXF-994 / CBS 113033)</name>
    <dbReference type="NCBI Taxonomy" id="1299270"/>
    <lineage>
        <taxon>Eukaryota</taxon>
        <taxon>Fungi</taxon>
        <taxon>Dikarya</taxon>
        <taxon>Basidiomycota</taxon>
        <taxon>Wallemiomycotina</taxon>
        <taxon>Wallemiomycetes</taxon>
        <taxon>Wallemiales</taxon>
        <taxon>Wallemiaceae</taxon>
        <taxon>Wallemia</taxon>
    </lineage>
</organism>
<keyword evidence="2" id="KW-0677">Repeat</keyword>
<feature type="region of interest" description="Disordered" evidence="9">
    <location>
        <begin position="104"/>
        <end position="140"/>
    </location>
</feature>
<keyword evidence="6" id="KW-0804">Transcription</keyword>
<dbReference type="SMART" id="SM00355">
    <property type="entry name" value="ZnF_C2H2"/>
    <property type="match status" value="2"/>
</dbReference>
<dbReference type="PROSITE" id="PS00028">
    <property type="entry name" value="ZINC_FINGER_C2H2_1"/>
    <property type="match status" value="2"/>
</dbReference>
<dbReference type="SUPFAM" id="SSF57667">
    <property type="entry name" value="beta-beta-alpha zinc fingers"/>
    <property type="match status" value="1"/>
</dbReference>
<keyword evidence="4" id="KW-0862">Zinc</keyword>
<dbReference type="GO" id="GO:1990837">
    <property type="term" value="F:sequence-specific double-stranded DNA binding"/>
    <property type="evidence" value="ECO:0007669"/>
    <property type="project" value="UniProtKB-ARBA"/>
</dbReference>
<evidence type="ECO:0000313" key="12">
    <source>
        <dbReference type="EMBL" id="EOR01779.1"/>
    </source>
</evidence>
<dbReference type="Pfam" id="PF00096">
    <property type="entry name" value="zf-C2H2"/>
    <property type="match status" value="2"/>
</dbReference>
<dbReference type="AlphaFoldDB" id="R9AHV1"/>
<gene>
    <name evidence="12" type="ORF">J056_004015</name>
</gene>
<dbReference type="InterPro" id="IPR036236">
    <property type="entry name" value="Znf_C2H2_sf"/>
</dbReference>
<evidence type="ECO:0000256" key="5">
    <source>
        <dbReference type="ARBA" id="ARBA00023015"/>
    </source>
</evidence>
<evidence type="ECO:0000259" key="11">
    <source>
        <dbReference type="PROSITE" id="PS50157"/>
    </source>
</evidence>
<dbReference type="FunFam" id="3.30.160.60:FF:000303">
    <property type="entry name" value="Zinc finger protein 41"/>
    <property type="match status" value="1"/>
</dbReference>
<dbReference type="GO" id="GO:0000981">
    <property type="term" value="F:DNA-binding transcription factor activity, RNA polymerase II-specific"/>
    <property type="evidence" value="ECO:0007669"/>
    <property type="project" value="InterPro"/>
</dbReference>
<dbReference type="PANTHER" id="PTHR47660">
    <property type="entry name" value="TRANSCRIPTION FACTOR WITH C2H2 AND ZN(2)-CYS(6) DNA BINDING DOMAIN (EUROFUNG)-RELATED-RELATED"/>
    <property type="match status" value="1"/>
</dbReference>
<evidence type="ECO:0000256" key="8">
    <source>
        <dbReference type="PROSITE-ProRule" id="PRU00042"/>
    </source>
</evidence>
<dbReference type="HOGENOM" id="CLU_1836677_0_0_1"/>
<dbReference type="SMART" id="SM00066">
    <property type="entry name" value="GAL4"/>
    <property type="match status" value="1"/>
</dbReference>
<evidence type="ECO:0000256" key="6">
    <source>
        <dbReference type="ARBA" id="ARBA00023163"/>
    </source>
</evidence>
<keyword evidence="7" id="KW-0539">Nucleus</keyword>
<keyword evidence="1" id="KW-0479">Metal-binding</keyword>
<evidence type="ECO:0000313" key="13">
    <source>
        <dbReference type="Proteomes" id="UP000014064"/>
    </source>
</evidence>